<feature type="compositionally biased region" description="Gly residues" evidence="7">
    <location>
        <begin position="377"/>
        <end position="386"/>
    </location>
</feature>
<dbReference type="CDD" id="cd08690">
    <property type="entry name" value="C2_Freud-1"/>
    <property type="match status" value="1"/>
</dbReference>
<dbReference type="SMART" id="SM00685">
    <property type="entry name" value="DM14"/>
    <property type="match status" value="3"/>
</dbReference>
<dbReference type="InterPro" id="IPR035892">
    <property type="entry name" value="C2_domain_sf"/>
</dbReference>
<protein>
    <recommendedName>
        <fullName evidence="5">Coiled-coil and C2 domain-containing protein 1B</fullName>
    </recommendedName>
    <alternativeName>
        <fullName evidence="6">Five prime repressor element under dual repression-binding protein 2</fullName>
    </alternativeName>
</protein>
<comment type="subunit">
    <text evidence="4">Interacts with CHMP4B.</text>
</comment>
<dbReference type="InterPro" id="IPR039725">
    <property type="entry name" value="CC2D1A/B"/>
</dbReference>
<evidence type="ECO:0000313" key="10">
    <source>
        <dbReference type="Proteomes" id="UP000002279"/>
    </source>
</evidence>
<dbReference type="Pfam" id="PF21528">
    <property type="entry name" value="CC2D1A-B_DM14"/>
    <property type="match status" value="2"/>
</dbReference>
<sequence>EDGEDDDLEAELLAITGEDRPPQRPLPTEHIEKLAEDCVRDPDDEAAEEEEGLEEDPDLLVRPGLGRGTGELGRSGLGVLGTPFPFPVSPAGGGGLLGLLEERRAAYREAVRNAGEAGEAARLRRYQRGLKTLETLLAAAMKGGDVDEDEIPPPVAAGKRTVPPPAAAAPGPAPAPAPGPGPPGRPAAAGPPPPPGAPALLRERRAQYRAAALAAKQRGDPERARAFLRIGKVGPSLPPSRPRPPTRLVPPPPPHLTPDPSSPPRAATGNPPPAPRLRRGREGRRERGGGPHLPAAPRLVAPGSASVLEAPERRRERYRVAAEQARAGGREREARMHDRIVQQYQGAVGARKAGGEVNFAELPVPPGERWSPEPGSRGAGEPGSRGAGPVRGSARPPGGRGRRGDDDDDDDFVLVHHADVRLCRAEDVSARLLRLLREQRQRCLLYSTRFTHLGDVAETARFEKLARDAETQVEMVQLARAQGRPPPRHRFEERTFRTVRIFSELNSTEMHLLVVRGLNLPAPPGVRPDDLDAFVRFEFPYPSDRAQRDKTAVVKNTNCPEFDQLFKLSINRNQRSFRRAVQARGLKFEIFHKGSFFRSDRSVGTAHLKLEKLESLCEVREIMEVLDGRRPTGGKLEVRVRLREPLSGRDVQTVTENWLVLESRGP</sequence>
<dbReference type="InterPro" id="IPR006608">
    <property type="entry name" value="CC2D1A/B_DM14"/>
</dbReference>
<feature type="compositionally biased region" description="Acidic residues" evidence="7">
    <location>
        <begin position="1"/>
        <end position="10"/>
    </location>
</feature>
<reference evidence="9" key="2">
    <citation type="submission" date="2025-08" db="UniProtKB">
        <authorList>
            <consortium name="Ensembl"/>
        </authorList>
    </citation>
    <scope>IDENTIFICATION</scope>
    <source>
        <strain evidence="9">Glennie</strain>
    </source>
</reference>
<feature type="compositionally biased region" description="Acidic residues" evidence="7">
    <location>
        <begin position="42"/>
        <end position="58"/>
    </location>
</feature>
<comment type="function">
    <text evidence="3">Transcription factor that binds specifically to the DRE (dual repressor element) and represses HTR1A gene transcription in neuronal cells.</text>
</comment>
<dbReference type="Gene3D" id="2.60.40.150">
    <property type="entry name" value="C2 domain"/>
    <property type="match status" value="1"/>
</dbReference>
<evidence type="ECO:0000256" key="6">
    <source>
        <dbReference type="ARBA" id="ARBA00080071"/>
    </source>
</evidence>
<evidence type="ECO:0000259" key="8">
    <source>
        <dbReference type="PROSITE" id="PS50004"/>
    </source>
</evidence>
<dbReference type="Ensembl" id="ENSOANT00000062028.1">
    <property type="protein sequence ID" value="ENSOANP00000045079.1"/>
    <property type="gene ID" value="ENSOANG00000047657.1"/>
</dbReference>
<dbReference type="FunFam" id="2.60.40.150:FF:000104">
    <property type="entry name" value="coiled-coil and C2 domain-containing protein 1B"/>
    <property type="match status" value="1"/>
</dbReference>
<dbReference type="AlphaFoldDB" id="A0A6I8NUV1"/>
<dbReference type="Bgee" id="ENSOANG00000047657">
    <property type="expression patterns" value="Expressed in heart and 7 other cell types or tissues"/>
</dbReference>
<feature type="compositionally biased region" description="Low complexity" evidence="7">
    <location>
        <begin position="387"/>
        <end position="397"/>
    </location>
</feature>
<evidence type="ECO:0000256" key="3">
    <source>
        <dbReference type="ARBA" id="ARBA00059511"/>
    </source>
</evidence>
<feature type="compositionally biased region" description="Basic and acidic residues" evidence="7">
    <location>
        <begin position="17"/>
        <end position="41"/>
    </location>
</feature>
<dbReference type="GO" id="GO:0001227">
    <property type="term" value="F:DNA-binding transcription repressor activity, RNA polymerase II-specific"/>
    <property type="evidence" value="ECO:0007669"/>
    <property type="project" value="InterPro"/>
</dbReference>
<evidence type="ECO:0000256" key="2">
    <source>
        <dbReference type="ARBA" id="ARBA00023054"/>
    </source>
</evidence>
<dbReference type="PANTHER" id="PTHR13076">
    <property type="entry name" value="COILED-COIL AND C2 DOMAIN-CONTAINING PROTEIN 1-LIKE"/>
    <property type="match status" value="1"/>
</dbReference>
<feature type="domain" description="C2" evidence="8">
    <location>
        <begin position="485"/>
        <end position="626"/>
    </location>
</feature>
<evidence type="ECO:0000313" key="9">
    <source>
        <dbReference type="Ensembl" id="ENSOANP00000045079.1"/>
    </source>
</evidence>
<feature type="region of interest" description="Disordered" evidence="7">
    <location>
        <begin position="141"/>
        <end position="334"/>
    </location>
</feature>
<evidence type="ECO:0000256" key="4">
    <source>
        <dbReference type="ARBA" id="ARBA00065739"/>
    </source>
</evidence>
<dbReference type="PANTHER" id="PTHR13076:SF5">
    <property type="entry name" value="COILED-COIL AND C2 DOMAIN-CONTAINING PROTEIN 1B"/>
    <property type="match status" value="1"/>
</dbReference>
<reference evidence="9" key="3">
    <citation type="submission" date="2025-09" db="UniProtKB">
        <authorList>
            <consortium name="Ensembl"/>
        </authorList>
    </citation>
    <scope>IDENTIFICATION</scope>
    <source>
        <strain evidence="9">Glennie</strain>
    </source>
</reference>
<keyword evidence="10" id="KW-1185">Reference proteome</keyword>
<feature type="region of interest" description="Disordered" evidence="7">
    <location>
        <begin position="357"/>
        <end position="409"/>
    </location>
</feature>
<proteinExistence type="inferred from homology"/>
<feature type="compositionally biased region" description="Basic and acidic residues" evidence="7">
    <location>
        <begin position="310"/>
        <end position="320"/>
    </location>
</feature>
<comment type="similarity">
    <text evidence="1">Belongs to the CC2D1 family.</text>
</comment>
<feature type="compositionally biased region" description="Pro residues" evidence="7">
    <location>
        <begin position="236"/>
        <end position="263"/>
    </location>
</feature>
<reference evidence="9 10" key="1">
    <citation type="journal article" date="2008" name="Nature">
        <title>Genome analysis of the platypus reveals unique signatures of evolution.</title>
        <authorList>
            <person name="Warren W.C."/>
            <person name="Hillier L.W."/>
            <person name="Marshall Graves J.A."/>
            <person name="Birney E."/>
            <person name="Ponting C.P."/>
            <person name="Grutzner F."/>
            <person name="Belov K."/>
            <person name="Miller W."/>
            <person name="Clarke L."/>
            <person name="Chinwalla A.T."/>
            <person name="Yang S.P."/>
            <person name="Heger A."/>
            <person name="Locke D.P."/>
            <person name="Miethke P."/>
            <person name="Waters P.D."/>
            <person name="Veyrunes F."/>
            <person name="Fulton L."/>
            <person name="Fulton B."/>
            <person name="Graves T."/>
            <person name="Wallis J."/>
            <person name="Puente X.S."/>
            <person name="Lopez-Otin C."/>
            <person name="Ordonez G.R."/>
            <person name="Eichler E.E."/>
            <person name="Chen L."/>
            <person name="Cheng Z."/>
            <person name="Deakin J.E."/>
            <person name="Alsop A."/>
            <person name="Thompson K."/>
            <person name="Kirby P."/>
            <person name="Papenfuss A.T."/>
            <person name="Wakefield M.J."/>
            <person name="Olender T."/>
            <person name="Lancet D."/>
            <person name="Huttley G.A."/>
            <person name="Smit A.F."/>
            <person name="Pask A."/>
            <person name="Temple-Smith P."/>
            <person name="Batzer M.A."/>
            <person name="Walker J.A."/>
            <person name="Konkel M.K."/>
            <person name="Harris R.S."/>
            <person name="Whittington C.M."/>
            <person name="Wong E.S."/>
            <person name="Gemmell N.J."/>
            <person name="Buschiazzo E."/>
            <person name="Vargas Jentzsch I.M."/>
            <person name="Merkel A."/>
            <person name="Schmitz J."/>
            <person name="Zemann A."/>
            <person name="Churakov G."/>
            <person name="Kriegs J.O."/>
            <person name="Brosius J."/>
            <person name="Murchison E.P."/>
            <person name="Sachidanandam R."/>
            <person name="Smith C."/>
            <person name="Hannon G.J."/>
            <person name="Tsend-Ayush E."/>
            <person name="McMillan D."/>
            <person name="Attenborough R."/>
            <person name="Rens W."/>
            <person name="Ferguson-Smith M."/>
            <person name="Lefevre C.M."/>
            <person name="Sharp J.A."/>
            <person name="Nicholas K.R."/>
            <person name="Ray D.A."/>
            <person name="Kube M."/>
            <person name="Reinhardt R."/>
            <person name="Pringle T.H."/>
            <person name="Taylor J."/>
            <person name="Jones R.C."/>
            <person name="Nixon B."/>
            <person name="Dacheux J.L."/>
            <person name="Niwa H."/>
            <person name="Sekita Y."/>
            <person name="Huang X."/>
            <person name="Stark A."/>
            <person name="Kheradpour P."/>
            <person name="Kellis M."/>
            <person name="Flicek P."/>
            <person name="Chen Y."/>
            <person name="Webber C."/>
            <person name="Hardison R."/>
            <person name="Nelson J."/>
            <person name="Hallsworth-Pepin K."/>
            <person name="Delehaunty K."/>
            <person name="Markovic C."/>
            <person name="Minx P."/>
            <person name="Feng Y."/>
            <person name="Kremitzki C."/>
            <person name="Mitreva M."/>
            <person name="Glasscock J."/>
            <person name="Wylie T."/>
            <person name="Wohldmann P."/>
            <person name="Thiru P."/>
            <person name="Nhan M.N."/>
            <person name="Pohl C.S."/>
            <person name="Smith S.M."/>
            <person name="Hou S."/>
            <person name="Nefedov M."/>
            <person name="de Jong P.J."/>
            <person name="Renfree M.B."/>
            <person name="Mardis E.R."/>
            <person name="Wilson R.K."/>
        </authorList>
    </citation>
    <scope>NUCLEOTIDE SEQUENCE [LARGE SCALE GENOMIC DNA]</scope>
    <source>
        <strain evidence="9 10">Glennie</strain>
    </source>
</reference>
<dbReference type="SMART" id="SM00239">
    <property type="entry name" value="C2"/>
    <property type="match status" value="1"/>
</dbReference>
<feature type="compositionally biased region" description="Gly residues" evidence="7">
    <location>
        <begin position="65"/>
        <end position="76"/>
    </location>
</feature>
<keyword evidence="2" id="KW-0175">Coiled coil</keyword>
<dbReference type="Proteomes" id="UP000002279">
    <property type="component" value="Chromosome 18"/>
</dbReference>
<dbReference type="PROSITE" id="PS50004">
    <property type="entry name" value="C2"/>
    <property type="match status" value="1"/>
</dbReference>
<dbReference type="InterPro" id="IPR000008">
    <property type="entry name" value="C2_dom"/>
</dbReference>
<name>A0A6I8NUV1_ORNAN</name>
<dbReference type="SUPFAM" id="SSF49562">
    <property type="entry name" value="C2 domain (Calcium/lipid-binding domain, CaLB)"/>
    <property type="match status" value="1"/>
</dbReference>
<dbReference type="InterPro" id="IPR037772">
    <property type="entry name" value="C2_Freud"/>
</dbReference>
<accession>A0A6I8NUV1</accession>
<evidence type="ECO:0000256" key="5">
    <source>
        <dbReference type="ARBA" id="ARBA00068693"/>
    </source>
</evidence>
<dbReference type="Pfam" id="PF00168">
    <property type="entry name" value="C2"/>
    <property type="match status" value="1"/>
</dbReference>
<feature type="compositionally biased region" description="Pro residues" evidence="7">
    <location>
        <begin position="162"/>
        <end position="197"/>
    </location>
</feature>
<evidence type="ECO:0000256" key="7">
    <source>
        <dbReference type="SAM" id="MobiDB-lite"/>
    </source>
</evidence>
<organism evidence="9 10">
    <name type="scientific">Ornithorhynchus anatinus</name>
    <name type="common">Duckbill platypus</name>
    <dbReference type="NCBI Taxonomy" id="9258"/>
    <lineage>
        <taxon>Eukaryota</taxon>
        <taxon>Metazoa</taxon>
        <taxon>Chordata</taxon>
        <taxon>Craniata</taxon>
        <taxon>Vertebrata</taxon>
        <taxon>Euteleostomi</taxon>
        <taxon>Mammalia</taxon>
        <taxon>Monotremata</taxon>
        <taxon>Ornithorhynchidae</taxon>
        <taxon>Ornithorhynchus</taxon>
    </lineage>
</organism>
<gene>
    <name evidence="9" type="primary">CC2D1B</name>
</gene>
<dbReference type="GeneTree" id="ENSGT00390000009595"/>
<evidence type="ECO:0000256" key="1">
    <source>
        <dbReference type="ARBA" id="ARBA00010672"/>
    </source>
</evidence>
<feature type="region of interest" description="Disordered" evidence="7">
    <location>
        <begin position="1"/>
        <end position="76"/>
    </location>
</feature>